<evidence type="ECO:0000313" key="2">
    <source>
        <dbReference type="Proteomes" id="UP000500845"/>
    </source>
</evidence>
<dbReference type="KEGG" id="vg:65102137"/>
<evidence type="ECO:0000313" key="1">
    <source>
        <dbReference type="EMBL" id="AXS67684.1"/>
    </source>
</evidence>
<reference evidence="1 2" key="1">
    <citation type="journal article" date="2018" name="J. Invertebr. Pathol.">
        <title>Morphological, genetic and biological characterisation of a novel alphabaculovirus isolated from Cryptophlebia peltastica (Lepidoptera: Tortricidae).</title>
        <authorList>
            <person name="Marsberg T."/>
            <person name="Jukes M.D."/>
            <person name="Krejmer-Rabalska M."/>
            <person name="Rabalski L."/>
            <person name="Knox C.M."/>
            <person name="Moore S.D."/>
            <person name="Hill M.P."/>
            <person name="Szewczyk B."/>
        </authorList>
    </citation>
    <scope>NUCLEOTIDE SEQUENCE [LARGE SCALE GENOMIC DNA]</scope>
    <source>
        <strain evidence="1">SA</strain>
    </source>
</reference>
<dbReference type="EMBL" id="MH394321">
    <property type="protein sequence ID" value="AXS67684.1"/>
    <property type="molecule type" value="Genomic_DNA"/>
</dbReference>
<accession>A0A346RNN7</accession>
<name>A0A346RNN7_9ABAC</name>
<dbReference type="Proteomes" id="UP000500845">
    <property type="component" value="Segment"/>
</dbReference>
<proteinExistence type="predicted"/>
<dbReference type="InterPro" id="IPR006997">
    <property type="entry name" value="Baculo_Y142"/>
</dbReference>
<sequence>MNSLHSLEERQYKFLFLASYFNLNDYDHLQTDSKPFIGEYLKNNFANLNEESLLSYIDYLHSINLKFLIADRTTDVFKYIKPQFKFKCIKNNIDILEFDNKTYIQPNTAIYATNFFVKDPKDFRLLMYQQFSQVFSDRHFVSNGENYCLMNGNVGYIFEDSYLDWCGARMCSVPRIEETFHPFRLYLIGDEMAHHFIVNNIAFDKSNMWIFKNFHKGLPLFKTNYRLINSKKFQTKKPNELFNEMRQELDRTEYIKFIQRDYIYDANFPEDLLEELNEYMSKTAIYKFITKFIEPHERMSNFYSEIIVDRYAINKYRKLNIKIEPSTLFPSLRINDPSYIFVRPDIIQIKGTLNAFYVPKEKLFAILASNSLFGSTELLHFDIRLIPYKQSSPPKRLELETFIVNKQQKLYLTKFIFGNRIPAYLLIRGDYESSFKTLDHLKNPWVENTLLKLLNTPIRA</sequence>
<dbReference type="RefSeq" id="YP_010086892.1">
    <property type="nucleotide sequence ID" value="NC_055500.1"/>
</dbReference>
<keyword evidence="2" id="KW-1185">Reference proteome</keyword>
<dbReference type="Pfam" id="PF04913">
    <property type="entry name" value="Baculo_Y142"/>
    <property type="match status" value="1"/>
</dbReference>
<protein>
    <submittedName>
        <fullName evidence="1">p49/49k</fullName>
    </submittedName>
</protein>
<organism evidence="1 2">
    <name type="scientific">Cryptophlebia peltastica nucleopolyhedrovirus</name>
    <dbReference type="NCBI Taxonomy" id="2304025"/>
    <lineage>
        <taxon>Viruses</taxon>
        <taxon>Viruses incertae sedis</taxon>
        <taxon>Naldaviricetes</taxon>
        <taxon>Lefavirales</taxon>
        <taxon>Baculoviridae</taxon>
        <taxon>Alphabaculovirus</taxon>
        <taxon>Alphabaculovirus crypeltasticae</taxon>
    </lineage>
</organism>
<dbReference type="GeneID" id="65102137"/>